<feature type="domain" description="GGDEF" evidence="4">
    <location>
        <begin position="221"/>
        <end position="354"/>
    </location>
</feature>
<feature type="transmembrane region" description="Helical" evidence="3">
    <location>
        <begin position="104"/>
        <end position="121"/>
    </location>
</feature>
<dbReference type="GO" id="GO:0052621">
    <property type="term" value="F:diguanylate cyclase activity"/>
    <property type="evidence" value="ECO:0007669"/>
    <property type="project" value="UniProtKB-EC"/>
</dbReference>
<feature type="transmembrane region" description="Helical" evidence="3">
    <location>
        <begin position="81"/>
        <end position="98"/>
    </location>
</feature>
<keyword evidence="3" id="KW-0472">Membrane</keyword>
<feature type="transmembrane region" description="Helical" evidence="3">
    <location>
        <begin position="160"/>
        <end position="181"/>
    </location>
</feature>
<dbReference type="GO" id="GO:0005886">
    <property type="term" value="C:plasma membrane"/>
    <property type="evidence" value="ECO:0007669"/>
    <property type="project" value="TreeGrafter"/>
</dbReference>
<keyword evidence="3" id="KW-1133">Transmembrane helix</keyword>
<dbReference type="AlphaFoldDB" id="A8ZXH2"/>
<feature type="transmembrane region" description="Helical" evidence="3">
    <location>
        <begin position="20"/>
        <end position="42"/>
    </location>
</feature>
<name>A8ZXH2_DESOH</name>
<evidence type="ECO:0000259" key="4">
    <source>
        <dbReference type="PROSITE" id="PS50887"/>
    </source>
</evidence>
<keyword evidence="3" id="KW-0812">Transmembrane</keyword>
<dbReference type="PROSITE" id="PS50887">
    <property type="entry name" value="GGDEF"/>
    <property type="match status" value="1"/>
</dbReference>
<dbReference type="STRING" id="96561.Dole_1123"/>
<dbReference type="Proteomes" id="UP000008561">
    <property type="component" value="Chromosome"/>
</dbReference>
<gene>
    <name evidence="5" type="ordered locus">Dole_1123</name>
</gene>
<feature type="transmembrane region" description="Helical" evidence="3">
    <location>
        <begin position="128"/>
        <end position="148"/>
    </location>
</feature>
<dbReference type="CDD" id="cd01949">
    <property type="entry name" value="GGDEF"/>
    <property type="match status" value="1"/>
</dbReference>
<dbReference type="EC" id="2.7.7.65" evidence="1"/>
<dbReference type="SMART" id="SM00267">
    <property type="entry name" value="GGDEF"/>
    <property type="match status" value="1"/>
</dbReference>
<dbReference type="PANTHER" id="PTHR45138:SF9">
    <property type="entry name" value="DIGUANYLATE CYCLASE DGCM-RELATED"/>
    <property type="match status" value="1"/>
</dbReference>
<dbReference type="eggNOG" id="COG3706">
    <property type="taxonomic scope" value="Bacteria"/>
</dbReference>
<dbReference type="InterPro" id="IPR000160">
    <property type="entry name" value="GGDEF_dom"/>
</dbReference>
<comment type="catalytic activity">
    <reaction evidence="2">
        <text>2 GTP = 3',3'-c-di-GMP + 2 diphosphate</text>
        <dbReference type="Rhea" id="RHEA:24898"/>
        <dbReference type="ChEBI" id="CHEBI:33019"/>
        <dbReference type="ChEBI" id="CHEBI:37565"/>
        <dbReference type="ChEBI" id="CHEBI:58805"/>
        <dbReference type="EC" id="2.7.7.65"/>
    </reaction>
</comment>
<proteinExistence type="predicted"/>
<dbReference type="HOGENOM" id="CLU_000445_11_1_7"/>
<dbReference type="FunFam" id="3.30.70.270:FF:000001">
    <property type="entry name" value="Diguanylate cyclase domain protein"/>
    <property type="match status" value="1"/>
</dbReference>
<dbReference type="Gene3D" id="3.30.70.270">
    <property type="match status" value="1"/>
</dbReference>
<dbReference type="GO" id="GO:0043709">
    <property type="term" value="P:cell adhesion involved in single-species biofilm formation"/>
    <property type="evidence" value="ECO:0007669"/>
    <property type="project" value="TreeGrafter"/>
</dbReference>
<organism evidence="5 6">
    <name type="scientific">Desulfosudis oleivorans (strain DSM 6200 / JCM 39069 / Hxd3)</name>
    <name type="common">Desulfococcus oleovorans</name>
    <dbReference type="NCBI Taxonomy" id="96561"/>
    <lineage>
        <taxon>Bacteria</taxon>
        <taxon>Pseudomonadati</taxon>
        <taxon>Thermodesulfobacteriota</taxon>
        <taxon>Desulfobacteria</taxon>
        <taxon>Desulfobacterales</taxon>
        <taxon>Desulfosudaceae</taxon>
        <taxon>Desulfosudis</taxon>
    </lineage>
</organism>
<evidence type="ECO:0000313" key="6">
    <source>
        <dbReference type="Proteomes" id="UP000008561"/>
    </source>
</evidence>
<dbReference type="RefSeq" id="WP_012174548.1">
    <property type="nucleotide sequence ID" value="NC_009943.1"/>
</dbReference>
<evidence type="ECO:0000256" key="2">
    <source>
        <dbReference type="ARBA" id="ARBA00034247"/>
    </source>
</evidence>
<dbReference type="PANTHER" id="PTHR45138">
    <property type="entry name" value="REGULATORY COMPONENTS OF SENSORY TRANSDUCTION SYSTEM"/>
    <property type="match status" value="1"/>
</dbReference>
<dbReference type="InterPro" id="IPR029787">
    <property type="entry name" value="Nucleotide_cyclase"/>
</dbReference>
<dbReference type="InterPro" id="IPR050469">
    <property type="entry name" value="Diguanylate_Cyclase"/>
</dbReference>
<dbReference type="NCBIfam" id="TIGR00254">
    <property type="entry name" value="GGDEF"/>
    <property type="match status" value="1"/>
</dbReference>
<dbReference type="GO" id="GO:1902201">
    <property type="term" value="P:negative regulation of bacterial-type flagellum-dependent cell motility"/>
    <property type="evidence" value="ECO:0007669"/>
    <property type="project" value="TreeGrafter"/>
</dbReference>
<accession>A8ZXH2</accession>
<dbReference type="Pfam" id="PF00990">
    <property type="entry name" value="GGDEF"/>
    <property type="match status" value="1"/>
</dbReference>
<evidence type="ECO:0000256" key="3">
    <source>
        <dbReference type="SAM" id="Phobius"/>
    </source>
</evidence>
<sequence>MTWLISKDDHRQALRMRRSLIALTGYVVITLGSTLIASAGLIRGNTLTVLALVMGLFVLMAVFFPALIYTGFNRRFKDPSLTMPQLLQAIFFVTVFSYFMVSEIRGVSTVLYILVFVFGTFRLRLREFMGLVALTVALYAGAMALLHYRHPEAVTVKLEIIRGAILVLSLLWVSYMANYIANLRRRIKEMASFDALTEVYNRREIFEILDREKSFSDRSAIPFSLCILDLDDFKEVNDTYGHQAGDEVLKAFARALRENVRTEDYVGRYGGEEFLVVFVNFECRDNSVTCVDRLLKVTERLTFPGIADGLKITTSIGVSAYRPSETIDAVIARADQALYEAKAAGKNRIVCSEPCGA</sequence>
<evidence type="ECO:0000256" key="1">
    <source>
        <dbReference type="ARBA" id="ARBA00012528"/>
    </source>
</evidence>
<dbReference type="InterPro" id="IPR043128">
    <property type="entry name" value="Rev_trsase/Diguanyl_cyclase"/>
</dbReference>
<dbReference type="EMBL" id="CP000859">
    <property type="protein sequence ID" value="ABW66930.1"/>
    <property type="molecule type" value="Genomic_DNA"/>
</dbReference>
<reference evidence="5 6" key="1">
    <citation type="submission" date="2007-10" db="EMBL/GenBank/DDBJ databases">
        <title>Complete sequence of Desulfococcus oleovorans Hxd3.</title>
        <authorList>
            <consortium name="US DOE Joint Genome Institute"/>
            <person name="Copeland A."/>
            <person name="Lucas S."/>
            <person name="Lapidus A."/>
            <person name="Barry K."/>
            <person name="Glavina del Rio T."/>
            <person name="Dalin E."/>
            <person name="Tice H."/>
            <person name="Pitluck S."/>
            <person name="Kiss H."/>
            <person name="Brettin T."/>
            <person name="Bruce D."/>
            <person name="Detter J.C."/>
            <person name="Han C."/>
            <person name="Schmutz J."/>
            <person name="Larimer F."/>
            <person name="Land M."/>
            <person name="Hauser L."/>
            <person name="Kyrpides N."/>
            <person name="Kim E."/>
            <person name="Wawrik B."/>
            <person name="Richardson P."/>
        </authorList>
    </citation>
    <scope>NUCLEOTIDE SEQUENCE [LARGE SCALE GENOMIC DNA]</scope>
    <source>
        <strain evidence="6">DSM 6200 / JCM 39069 / Hxd3</strain>
    </source>
</reference>
<feature type="transmembrane region" description="Helical" evidence="3">
    <location>
        <begin position="48"/>
        <end position="69"/>
    </location>
</feature>
<protein>
    <recommendedName>
        <fullName evidence="1">diguanylate cyclase</fullName>
        <ecNumber evidence="1">2.7.7.65</ecNumber>
    </recommendedName>
</protein>
<dbReference type="SUPFAM" id="SSF55073">
    <property type="entry name" value="Nucleotide cyclase"/>
    <property type="match status" value="1"/>
</dbReference>
<dbReference type="KEGG" id="dol:Dole_1123"/>
<evidence type="ECO:0000313" key="5">
    <source>
        <dbReference type="EMBL" id="ABW66930.1"/>
    </source>
</evidence>
<keyword evidence="6" id="KW-1185">Reference proteome</keyword>